<evidence type="ECO:0000313" key="3">
    <source>
        <dbReference type="EMBL" id="KIO17052.1"/>
    </source>
</evidence>
<dbReference type="AlphaFoldDB" id="A0A0C3L681"/>
<reference evidence="4" key="2">
    <citation type="submission" date="2015-01" db="EMBL/GenBank/DDBJ databases">
        <title>Evolutionary Origins and Diversification of the Mycorrhizal Mutualists.</title>
        <authorList>
            <consortium name="DOE Joint Genome Institute"/>
            <consortium name="Mycorrhizal Genomics Consortium"/>
            <person name="Kohler A."/>
            <person name="Kuo A."/>
            <person name="Nagy L.G."/>
            <person name="Floudas D."/>
            <person name="Copeland A."/>
            <person name="Barry K.W."/>
            <person name="Cichocki N."/>
            <person name="Veneault-Fourrey C."/>
            <person name="LaButti K."/>
            <person name="Lindquist E.A."/>
            <person name="Lipzen A."/>
            <person name="Lundell T."/>
            <person name="Morin E."/>
            <person name="Murat C."/>
            <person name="Riley R."/>
            <person name="Ohm R."/>
            <person name="Sun H."/>
            <person name="Tunlid A."/>
            <person name="Henrissat B."/>
            <person name="Grigoriev I.V."/>
            <person name="Hibbett D.S."/>
            <person name="Martin F."/>
        </authorList>
    </citation>
    <scope>NUCLEOTIDE SEQUENCE [LARGE SCALE GENOMIC DNA]</scope>
    <source>
        <strain evidence="4">MUT 4182</strain>
    </source>
</reference>
<feature type="transmembrane region" description="Helical" evidence="1">
    <location>
        <begin position="12"/>
        <end position="34"/>
    </location>
</feature>
<gene>
    <name evidence="3" type="ORF">M407DRAFT_33298</name>
</gene>
<sequence>MSSLYTSTLSLSLYWQVLLPLFLLLSLIFLYRFYHPHHLSHPTSCLPIECWDLIFDNCSLIDVASFTQTSKVCHRHVSAYIYRWVHLALCSWFSDSLAFCHQLQEHGAIVSGSFVLALVASPVWVPRDLDVYVGSTSRFDALVHYLEDERGFEDITPPPPLSNELLQVPYPVSDPDDVHHFPSDAHYCRFVKTASVNNHNSDVFVDLIQTRSPSPGNLVLQFPASCVMNWFTANEIVVTYPSLTVNNIALLHPHGCCAPTDVHRIREDIWLDKHVESAVPYSRARLAIMLLLGLHMEMSNGWALARTIPPFHGLLTGVASCILSAFTFGAPKRFPSTHASGP</sequence>
<reference evidence="3 4" key="1">
    <citation type="submission" date="2014-04" db="EMBL/GenBank/DDBJ databases">
        <authorList>
            <consortium name="DOE Joint Genome Institute"/>
            <person name="Kuo A."/>
            <person name="Girlanda M."/>
            <person name="Perotto S."/>
            <person name="Kohler A."/>
            <person name="Nagy L.G."/>
            <person name="Floudas D."/>
            <person name="Copeland A."/>
            <person name="Barry K.W."/>
            <person name="Cichocki N."/>
            <person name="Veneault-Fourrey C."/>
            <person name="LaButti K."/>
            <person name="Lindquist E.A."/>
            <person name="Lipzen A."/>
            <person name="Lundell T."/>
            <person name="Morin E."/>
            <person name="Murat C."/>
            <person name="Sun H."/>
            <person name="Tunlid A."/>
            <person name="Henrissat B."/>
            <person name="Grigoriev I.V."/>
            <person name="Hibbett D.S."/>
            <person name="Martin F."/>
            <person name="Nordberg H.P."/>
            <person name="Cantor M.N."/>
            <person name="Hua S.X."/>
        </authorList>
    </citation>
    <scope>NUCLEOTIDE SEQUENCE [LARGE SCALE GENOMIC DNA]</scope>
    <source>
        <strain evidence="3 4">MUT 4182</strain>
    </source>
</reference>
<dbReference type="OrthoDB" id="2716206at2759"/>
<organism evidence="3 4">
    <name type="scientific">Tulasnella calospora MUT 4182</name>
    <dbReference type="NCBI Taxonomy" id="1051891"/>
    <lineage>
        <taxon>Eukaryota</taxon>
        <taxon>Fungi</taxon>
        <taxon>Dikarya</taxon>
        <taxon>Basidiomycota</taxon>
        <taxon>Agaricomycotina</taxon>
        <taxon>Agaricomycetes</taxon>
        <taxon>Cantharellales</taxon>
        <taxon>Tulasnellaceae</taxon>
        <taxon>Tulasnella</taxon>
    </lineage>
</organism>
<evidence type="ECO:0000256" key="1">
    <source>
        <dbReference type="SAM" id="Phobius"/>
    </source>
</evidence>
<name>A0A0C3L681_9AGAM</name>
<dbReference type="Proteomes" id="UP000054248">
    <property type="component" value="Unassembled WGS sequence"/>
</dbReference>
<feature type="domain" description="F-box" evidence="2">
    <location>
        <begin position="44"/>
        <end position="77"/>
    </location>
</feature>
<keyword evidence="1" id="KW-0812">Transmembrane</keyword>
<dbReference type="InterPro" id="IPR001810">
    <property type="entry name" value="F-box_dom"/>
</dbReference>
<proteinExistence type="predicted"/>
<keyword evidence="1" id="KW-0472">Membrane</keyword>
<evidence type="ECO:0000313" key="4">
    <source>
        <dbReference type="Proteomes" id="UP000054248"/>
    </source>
</evidence>
<dbReference type="HOGENOM" id="CLU_069886_0_0_1"/>
<dbReference type="EMBL" id="KN823437">
    <property type="protein sequence ID" value="KIO17052.1"/>
    <property type="molecule type" value="Genomic_DNA"/>
</dbReference>
<evidence type="ECO:0000259" key="2">
    <source>
        <dbReference type="Pfam" id="PF00646"/>
    </source>
</evidence>
<protein>
    <recommendedName>
        <fullName evidence="2">F-box domain-containing protein</fullName>
    </recommendedName>
</protein>
<dbReference type="Pfam" id="PF00646">
    <property type="entry name" value="F-box"/>
    <property type="match status" value="1"/>
</dbReference>
<keyword evidence="1" id="KW-1133">Transmembrane helix</keyword>
<keyword evidence="4" id="KW-1185">Reference proteome</keyword>
<accession>A0A0C3L681</accession>